<evidence type="ECO:0000313" key="1">
    <source>
        <dbReference type="EMBL" id="KRU21731.1"/>
    </source>
</evidence>
<comment type="caution">
    <text evidence="1">The sequence shown here is derived from an EMBL/GenBank/DDBJ whole genome shotgun (WGS) entry which is preliminary data.</text>
</comment>
<dbReference type="AlphaFoldDB" id="A0A0T6DPE4"/>
<protein>
    <submittedName>
        <fullName evidence="1">Uncharacterized protein</fullName>
    </submittedName>
</protein>
<dbReference type="EMBL" id="LNDJ01000096">
    <property type="protein sequence ID" value="KRU21731.1"/>
    <property type="molecule type" value="Genomic_DNA"/>
</dbReference>
<name>A0A0T6DPE4_9GAMM</name>
<sequence length="60" mass="6807">MVAVQTVSVKRYDHHLNVAFVGIVFGHQDINVDYAIEYCLIADLTYQRPNPTNSAKPILF</sequence>
<reference evidence="1 2" key="1">
    <citation type="submission" date="2015-11" db="EMBL/GenBank/DDBJ databases">
        <title>Permanent draft genome of Psychrobacter piscatorii LQ58.</title>
        <authorList>
            <person name="Zhou M."/>
            <person name="Dong B."/>
            <person name="Liu Q."/>
        </authorList>
    </citation>
    <scope>NUCLEOTIDE SEQUENCE [LARGE SCALE GENOMIC DNA]</scope>
    <source>
        <strain evidence="1 2">LQ58</strain>
    </source>
</reference>
<proteinExistence type="predicted"/>
<dbReference type="Proteomes" id="UP000051202">
    <property type="component" value="Unassembled WGS sequence"/>
</dbReference>
<accession>A0A0T6DPE4</accession>
<gene>
    <name evidence="1" type="ORF">AS194_02335</name>
</gene>
<organism evidence="1 2">
    <name type="scientific">Psychrobacter piscatorii</name>
    <dbReference type="NCBI Taxonomy" id="554343"/>
    <lineage>
        <taxon>Bacteria</taxon>
        <taxon>Pseudomonadati</taxon>
        <taxon>Pseudomonadota</taxon>
        <taxon>Gammaproteobacteria</taxon>
        <taxon>Moraxellales</taxon>
        <taxon>Moraxellaceae</taxon>
        <taxon>Psychrobacter</taxon>
    </lineage>
</organism>
<evidence type="ECO:0000313" key="2">
    <source>
        <dbReference type="Proteomes" id="UP000051202"/>
    </source>
</evidence>
<keyword evidence="2" id="KW-1185">Reference proteome</keyword>
<dbReference type="STRING" id="554343.AS194_02335"/>